<dbReference type="AlphaFoldDB" id="A0A8B9QJX5"/>
<dbReference type="PANTHER" id="PTHR13802">
    <property type="entry name" value="MUCIN 4-RELATED"/>
    <property type="match status" value="1"/>
</dbReference>
<proteinExistence type="predicted"/>
<comment type="subcellular location">
    <subcellularLocation>
        <location evidence="1">Membrane</location>
    </subcellularLocation>
</comment>
<dbReference type="Ensembl" id="ENSAOWT00000030892.1">
    <property type="protein sequence ID" value="ENSAOWP00000027268.1"/>
    <property type="gene ID" value="ENSAOWG00000018375.1"/>
</dbReference>
<sequence length="1090" mass="116855">MLATVGKDTTAALQTALALPVFTPSLSKATTSKSALITDHVPALTAPGTVPGGNEVAASPPSSVTGIPAVSLYPYGAEGNDRGYVERKVDFNSPLFKPEIGFPFGKTLHDSLYFTDNGQIIFPPTDNYVPSNPNPPPQGFGGHESLPMVAAFWDDADFSQGVGTTWYQEYSTLGSTRNALVHDVEAKIKRYMKISYTAKWTLKVTWEEAPAGGTVTMGTPLTNTYQVVLTTDGNQAFALLLYQDGGMQWDYTKLAARNVLIGFSSGDGYAQNNELTQKPPAVKYRPDQYKGYDTGMAWQGEALGPVLGGRPRVNYRLRCLAWLVAQPEAASWNGELPPCPCSRSQAELDPRYQRSRGAGSPSALLTERWPVATAGPMSESPGSPSSSWLPSSADGELEAFDWCCRQVGKPLLCTRFAEKRPRASCEGYVPPAPASAFGDPHITTLDGLTYTFNGLGDFVLLLASDARTSFILQGRTAQTGTAQATNFVAFAAQYVSATTTTVEWTLGSQGDIQILLNYETILFSYSRDMDAEVYYSPGVLVVNTSSITAIFDGDVAVSVSAASGILSVVCSLPDRYLNGTKGLLGVWDHNSADDFQMPNGTSIPRNSSEEEIFSYGMTWAAGEHSLFAKPLAAPVTNFTPVFLSRLRQENESQYQLAASRCRGSRECIYDTLSTGDVALGLATQNALSSDAFPPIITGNASLTAYRMERVTRHYRAEGAGTRFVPCVSPELNVTENGTLTWEPTGMAPFTASLEAVGANNLSAILLLSFTLCNCSRSHQCDYSDTTTVSRSSLQVLAACRCDDGYSGPFCQHPPDPCARGCFPGVSCRPRTGCEPCPAGLTGDGTHCAACGSRACPEGYCSNGGRCHLDPATCVPACLCPPAFTDQRCLVAGGDFQPPARPGGCLCPAPGPLRCSRPARLSRMVSEFAYDSTDTVIRFLNEELREAITGAFNGLPRRGRWDCMDKPPCSPCLPLSPVTVLELRRYFPCGLSGYEGYQLDYAASIGFLCVSPCNTGYCQHGGRCQHLPDGPVCSCIPFSIFSPTGERCDRLAISLGAFIGILLGALALLSLLLASACLLVRLCRRHKDTKG</sequence>
<dbReference type="SMART" id="SM00539">
    <property type="entry name" value="NIDO"/>
    <property type="match status" value="1"/>
</dbReference>
<dbReference type="InterPro" id="IPR003886">
    <property type="entry name" value="NIDO_dom"/>
</dbReference>
<evidence type="ECO:0000256" key="2">
    <source>
        <dbReference type="ARBA" id="ARBA00022692"/>
    </source>
</evidence>
<keyword evidence="6" id="KW-0245">EGF-like domain</keyword>
<feature type="disulfide bond" evidence="6">
    <location>
        <begin position="879"/>
        <end position="888"/>
    </location>
</feature>
<dbReference type="SMART" id="SM00181">
    <property type="entry name" value="EGF"/>
    <property type="match status" value="4"/>
</dbReference>
<keyword evidence="2 7" id="KW-0812">Transmembrane</keyword>
<feature type="domain" description="AMOP" evidence="9">
    <location>
        <begin position="311"/>
        <end position="475"/>
    </location>
</feature>
<evidence type="ECO:0008006" key="14">
    <source>
        <dbReference type="Google" id="ProtNLM"/>
    </source>
</evidence>
<evidence type="ECO:0000256" key="7">
    <source>
        <dbReference type="SAM" id="Phobius"/>
    </source>
</evidence>
<keyword evidence="4 7" id="KW-0472">Membrane</keyword>
<dbReference type="PROSITE" id="PS50026">
    <property type="entry name" value="EGF_3"/>
    <property type="match status" value="2"/>
</dbReference>
<evidence type="ECO:0000256" key="1">
    <source>
        <dbReference type="ARBA" id="ARBA00004370"/>
    </source>
</evidence>
<dbReference type="InterPro" id="IPR001846">
    <property type="entry name" value="VWF_type-D"/>
</dbReference>
<keyword evidence="3 7" id="KW-1133">Transmembrane helix</keyword>
<feature type="domain" description="NIDO" evidence="10">
    <location>
        <begin position="151"/>
        <end position="306"/>
    </location>
</feature>
<keyword evidence="5 6" id="KW-1015">Disulfide bond</keyword>
<accession>A0A8B9QJX5</accession>
<organism evidence="12 13">
    <name type="scientific">Apteryx owenii</name>
    <name type="common">Little spotted kiwi</name>
    <dbReference type="NCBI Taxonomy" id="8824"/>
    <lineage>
        <taxon>Eukaryota</taxon>
        <taxon>Metazoa</taxon>
        <taxon>Chordata</taxon>
        <taxon>Craniata</taxon>
        <taxon>Vertebrata</taxon>
        <taxon>Euteleostomi</taxon>
        <taxon>Archelosauria</taxon>
        <taxon>Archosauria</taxon>
        <taxon>Dinosauria</taxon>
        <taxon>Saurischia</taxon>
        <taxon>Theropoda</taxon>
        <taxon>Coelurosauria</taxon>
        <taxon>Aves</taxon>
        <taxon>Palaeognathae</taxon>
        <taxon>Apterygiformes</taxon>
        <taxon>Apterygidae</taxon>
        <taxon>Apteryx</taxon>
    </lineage>
</organism>
<evidence type="ECO:0000313" key="12">
    <source>
        <dbReference type="Ensembl" id="ENSAOWP00000027268.1"/>
    </source>
</evidence>
<evidence type="ECO:0000256" key="6">
    <source>
        <dbReference type="PROSITE-ProRule" id="PRU00076"/>
    </source>
</evidence>
<dbReference type="PROSITE" id="PS51233">
    <property type="entry name" value="VWFD"/>
    <property type="match status" value="1"/>
</dbReference>
<evidence type="ECO:0000313" key="13">
    <source>
        <dbReference type="Proteomes" id="UP000694424"/>
    </source>
</evidence>
<dbReference type="PROSITE" id="PS51220">
    <property type="entry name" value="NIDO"/>
    <property type="match status" value="1"/>
</dbReference>
<dbReference type="Pfam" id="PF06119">
    <property type="entry name" value="NIDO"/>
    <property type="match status" value="1"/>
</dbReference>
<evidence type="ECO:0000256" key="3">
    <source>
        <dbReference type="ARBA" id="ARBA00022989"/>
    </source>
</evidence>
<dbReference type="InterPro" id="IPR051495">
    <property type="entry name" value="Epithelial_Barrier/Signaling"/>
</dbReference>
<dbReference type="SMART" id="SM00723">
    <property type="entry name" value="AMOP"/>
    <property type="match status" value="1"/>
</dbReference>
<evidence type="ECO:0000259" key="11">
    <source>
        <dbReference type="PROSITE" id="PS51233"/>
    </source>
</evidence>
<dbReference type="GO" id="GO:0007160">
    <property type="term" value="P:cell-matrix adhesion"/>
    <property type="evidence" value="ECO:0007669"/>
    <property type="project" value="InterPro"/>
</dbReference>
<evidence type="ECO:0000256" key="4">
    <source>
        <dbReference type="ARBA" id="ARBA00023136"/>
    </source>
</evidence>
<dbReference type="Pfam" id="PF00094">
    <property type="entry name" value="VWD"/>
    <property type="match status" value="1"/>
</dbReference>
<feature type="disulfide bond" evidence="6">
    <location>
        <begin position="860"/>
        <end position="877"/>
    </location>
</feature>
<dbReference type="InterPro" id="IPR056619">
    <property type="entry name" value="C8-3_MUC4"/>
</dbReference>
<comment type="caution">
    <text evidence="6">Lacks conserved residue(s) required for the propagation of feature annotation.</text>
</comment>
<evidence type="ECO:0000259" key="9">
    <source>
        <dbReference type="PROSITE" id="PS50856"/>
    </source>
</evidence>
<protein>
    <recommendedName>
        <fullName evidence="14">Mucin-4</fullName>
    </recommendedName>
</protein>
<dbReference type="GO" id="GO:0016020">
    <property type="term" value="C:membrane"/>
    <property type="evidence" value="ECO:0007669"/>
    <property type="project" value="UniProtKB-SubCell"/>
</dbReference>
<dbReference type="PANTHER" id="PTHR13802:SF52">
    <property type="entry name" value="MUCIN-4"/>
    <property type="match status" value="1"/>
</dbReference>
<dbReference type="Pfam" id="PF23263">
    <property type="entry name" value="C8-3_MUC4"/>
    <property type="match status" value="1"/>
</dbReference>
<feature type="domain" description="EGF-like" evidence="8">
    <location>
        <begin position="1009"/>
        <end position="1048"/>
    </location>
</feature>
<dbReference type="InterPro" id="IPR005533">
    <property type="entry name" value="AMOP_dom"/>
</dbReference>
<reference evidence="12" key="2">
    <citation type="submission" date="2025-09" db="UniProtKB">
        <authorList>
            <consortium name="Ensembl"/>
        </authorList>
    </citation>
    <scope>IDENTIFICATION</scope>
</reference>
<dbReference type="GO" id="GO:0005176">
    <property type="term" value="F:ErbB-2 class receptor binding"/>
    <property type="evidence" value="ECO:0007669"/>
    <property type="project" value="TreeGrafter"/>
</dbReference>
<evidence type="ECO:0000259" key="8">
    <source>
        <dbReference type="PROSITE" id="PS50026"/>
    </source>
</evidence>
<evidence type="ECO:0000256" key="5">
    <source>
        <dbReference type="ARBA" id="ARBA00023157"/>
    </source>
</evidence>
<dbReference type="PROSITE" id="PS50856">
    <property type="entry name" value="AMOP"/>
    <property type="match status" value="1"/>
</dbReference>
<reference evidence="12" key="1">
    <citation type="submission" date="2025-08" db="UniProtKB">
        <authorList>
            <consortium name="Ensembl"/>
        </authorList>
    </citation>
    <scope>IDENTIFICATION</scope>
</reference>
<dbReference type="InterPro" id="IPR000742">
    <property type="entry name" value="EGF"/>
</dbReference>
<dbReference type="Proteomes" id="UP000694424">
    <property type="component" value="Unplaced"/>
</dbReference>
<feature type="domain" description="VWFD" evidence="11">
    <location>
        <begin position="432"/>
        <end position="627"/>
    </location>
</feature>
<feature type="domain" description="EGF-like" evidence="8">
    <location>
        <begin position="851"/>
        <end position="889"/>
    </location>
</feature>
<dbReference type="SMART" id="SM00216">
    <property type="entry name" value="VWD"/>
    <property type="match status" value="1"/>
</dbReference>
<keyword evidence="13" id="KW-1185">Reference proteome</keyword>
<feature type="transmembrane region" description="Helical" evidence="7">
    <location>
        <begin position="1050"/>
        <end position="1079"/>
    </location>
</feature>
<evidence type="ECO:0000259" key="10">
    <source>
        <dbReference type="PROSITE" id="PS51220"/>
    </source>
</evidence>
<name>A0A8B9QJX5_APTOW</name>